<evidence type="ECO:0000313" key="2">
    <source>
        <dbReference type="EMBL" id="SKB30779.1"/>
    </source>
</evidence>
<dbReference type="Gene3D" id="3.40.50.2000">
    <property type="entry name" value="Glycogen Phosphorylase B"/>
    <property type="match status" value="1"/>
</dbReference>
<dbReference type="Proteomes" id="UP000190541">
    <property type="component" value="Unassembled WGS sequence"/>
</dbReference>
<dbReference type="InterPro" id="IPR001296">
    <property type="entry name" value="Glyco_trans_1"/>
</dbReference>
<evidence type="ECO:0000259" key="1">
    <source>
        <dbReference type="Pfam" id="PF00534"/>
    </source>
</evidence>
<dbReference type="AlphaFoldDB" id="A0A1T5A7E3"/>
<dbReference type="CDD" id="cd03801">
    <property type="entry name" value="GT4_PimA-like"/>
    <property type="match status" value="1"/>
</dbReference>
<dbReference type="OrthoDB" id="9801609at2"/>
<dbReference type="STRING" id="623280.SAMN05660226_00659"/>
<dbReference type="RefSeq" id="WP_079715365.1">
    <property type="nucleotide sequence ID" value="NZ_FUYS01000001.1"/>
</dbReference>
<dbReference type="Pfam" id="PF00534">
    <property type="entry name" value="Glycos_transf_1"/>
    <property type="match status" value="1"/>
</dbReference>
<protein>
    <submittedName>
        <fullName evidence="2">Glycosyl transferases group 1</fullName>
    </submittedName>
</protein>
<evidence type="ECO:0000313" key="3">
    <source>
        <dbReference type="Proteomes" id="UP000190541"/>
    </source>
</evidence>
<feature type="domain" description="Glycosyl transferase family 1" evidence="1">
    <location>
        <begin position="172"/>
        <end position="356"/>
    </location>
</feature>
<dbReference type="SUPFAM" id="SSF53756">
    <property type="entry name" value="UDP-Glycosyltransferase/glycogen phosphorylase"/>
    <property type="match status" value="1"/>
</dbReference>
<keyword evidence="3" id="KW-1185">Reference proteome</keyword>
<dbReference type="PANTHER" id="PTHR12526">
    <property type="entry name" value="GLYCOSYLTRANSFERASE"/>
    <property type="match status" value="1"/>
</dbReference>
<dbReference type="EMBL" id="FUYS01000001">
    <property type="protein sequence ID" value="SKB30779.1"/>
    <property type="molecule type" value="Genomic_DNA"/>
</dbReference>
<accession>A0A1T5A7E3</accession>
<reference evidence="2 3" key="1">
    <citation type="submission" date="2017-02" db="EMBL/GenBank/DDBJ databases">
        <authorList>
            <person name="Peterson S.W."/>
        </authorList>
    </citation>
    <scope>NUCLEOTIDE SEQUENCE [LARGE SCALE GENOMIC DNA]</scope>
    <source>
        <strain evidence="2 3">DSM 22899</strain>
    </source>
</reference>
<dbReference type="GO" id="GO:0016757">
    <property type="term" value="F:glycosyltransferase activity"/>
    <property type="evidence" value="ECO:0007669"/>
    <property type="project" value="InterPro"/>
</dbReference>
<organism evidence="2 3">
    <name type="scientific">Parapedobacter luteus</name>
    <dbReference type="NCBI Taxonomy" id="623280"/>
    <lineage>
        <taxon>Bacteria</taxon>
        <taxon>Pseudomonadati</taxon>
        <taxon>Bacteroidota</taxon>
        <taxon>Sphingobacteriia</taxon>
        <taxon>Sphingobacteriales</taxon>
        <taxon>Sphingobacteriaceae</taxon>
        <taxon>Parapedobacter</taxon>
    </lineage>
</organism>
<gene>
    <name evidence="2" type="ORF">SAMN05660226_00659</name>
</gene>
<dbReference type="PANTHER" id="PTHR12526:SF630">
    <property type="entry name" value="GLYCOSYLTRANSFERASE"/>
    <property type="match status" value="1"/>
</dbReference>
<name>A0A1T5A7E3_9SPHI</name>
<sequence length="426" mass="47984">MKAAFFFDSARLGRQWSLNVSEQALSGTDGISLRVYTKLAGVHKGVHLLSTSKPVSQKEKTAIVLVKDLIDAYHYCNNNQINFLVFNAEEDLVQYRLFQIAQHNHTKIIAWAHCSPSFDWMTKAYHCPAFYKLISVSNVQRYNMAHHPLFNRTVTILNFVDAIGLGYLVNPTKHKETFITYIGALKASKGFHHLADVWPEVHRRFPSYILNVCGSPGLYGKTQQLGPHGIAEEEYERRILAPLGGSRESAKELNVAFQGSVPKTVLYDIISRSTVVVVNPNATAHGSTETFCVSAAEAMSLRVPVIGGKAEGLLEVVGNKRGGLLAANEEELLSAITYILEHKEKAIQFGKTGRKRMITYFNEEKSIRRWAALLNGENIDPNDFTEFDPRNGVYYFKRAIGILFPLHVINRIKKVKKWSRQLAIHR</sequence>
<keyword evidence="2" id="KW-0808">Transferase</keyword>
<proteinExistence type="predicted"/>